<feature type="binding site" evidence="2">
    <location>
        <position position="60"/>
    </location>
    <ligand>
        <name>Zn(2+)</name>
        <dbReference type="ChEBI" id="CHEBI:29105"/>
    </ligand>
</feature>
<dbReference type="EMBL" id="UGOD01000003">
    <property type="protein sequence ID" value="STX81303.1"/>
    <property type="molecule type" value="Genomic_DNA"/>
</dbReference>
<keyword evidence="2" id="KW-0479">Metal-binding</keyword>
<comment type="similarity">
    <text evidence="1">Belongs to the beta-class carbonic anhydrase family.</text>
</comment>
<protein>
    <submittedName>
        <fullName evidence="3">Carbonic anhydrase</fullName>
        <ecNumber evidence="3">4.2.1.1</ecNumber>
    </submittedName>
</protein>
<dbReference type="PANTHER" id="PTHR11002:SF79">
    <property type="entry name" value="CARBONIC ANHYDRASE 2"/>
    <property type="match status" value="1"/>
</dbReference>
<evidence type="ECO:0000256" key="1">
    <source>
        <dbReference type="ARBA" id="ARBA00006217"/>
    </source>
</evidence>
<dbReference type="RefSeq" id="WP_115332705.1">
    <property type="nucleotide sequence ID" value="NZ_CAAAHP010000010.1"/>
</dbReference>
<dbReference type="InterPro" id="IPR036874">
    <property type="entry name" value="Carbonic_anhydrase_sf"/>
</dbReference>
<dbReference type="SUPFAM" id="SSF53056">
    <property type="entry name" value="beta-carbonic anhydrase, cab"/>
    <property type="match status" value="1"/>
</dbReference>
<dbReference type="OrthoDB" id="9769739at2"/>
<proteinExistence type="inferred from homology"/>
<dbReference type="Gene3D" id="3.40.1050.10">
    <property type="entry name" value="Carbonic anhydrase"/>
    <property type="match status" value="1"/>
</dbReference>
<keyword evidence="4" id="KW-1185">Reference proteome</keyword>
<dbReference type="CDD" id="cd03378">
    <property type="entry name" value="beta_CA_cladeC"/>
    <property type="match status" value="1"/>
</dbReference>
<comment type="cofactor">
    <cofactor evidence="2">
        <name>Zn(2+)</name>
        <dbReference type="ChEBI" id="CHEBI:29105"/>
    </cofactor>
    <text evidence="2">Binds 1 zinc ion per subunit.</text>
</comment>
<dbReference type="SMART" id="SM00947">
    <property type="entry name" value="Pro_CA"/>
    <property type="match status" value="1"/>
</dbReference>
<evidence type="ECO:0000256" key="2">
    <source>
        <dbReference type="PIRSR" id="PIRSR601765-1"/>
    </source>
</evidence>
<dbReference type="InterPro" id="IPR001765">
    <property type="entry name" value="Carbonic_anhydrase"/>
</dbReference>
<dbReference type="EC" id="4.2.1.1" evidence="3"/>
<evidence type="ECO:0000313" key="4">
    <source>
        <dbReference type="Proteomes" id="UP000254794"/>
    </source>
</evidence>
<dbReference type="PANTHER" id="PTHR11002">
    <property type="entry name" value="CARBONIC ANHYDRASE"/>
    <property type="match status" value="1"/>
</dbReference>
<dbReference type="AlphaFoldDB" id="A0A378KAU7"/>
<reference evidence="3 4" key="1">
    <citation type="submission" date="2018-06" db="EMBL/GenBank/DDBJ databases">
        <authorList>
            <consortium name="Pathogen Informatics"/>
            <person name="Doyle S."/>
        </authorList>
    </citation>
    <scope>NUCLEOTIDE SEQUENCE [LARGE SCALE GENOMIC DNA]</scope>
    <source>
        <strain evidence="3 4">NCTC13316</strain>
    </source>
</reference>
<gene>
    <name evidence="3" type="primary">cynT_1</name>
    <name evidence="3" type="ORF">NCTC13316_03172</name>
</gene>
<sequence length="211" mass="23309">MHTLTKEQQQNISPTQAVGLLKAGNQRFINNIKINNKLLRQVQEASKQQSPFAVVLSCMDSRTPAELIFDQKLGYIFSLRIAGNILNDDIIGSLEFACKVVGVKLIAVIGHSGCGAIQGACNKVKLGKLSQLLSKINPAIDKAKKKFPALNPDTPEFVQQVTQLNIELTVDEISKRSKILSELLKEYKIAIIGGLYNIENGEVEFFEKDKN</sequence>
<feature type="binding site" evidence="2">
    <location>
        <position position="111"/>
    </location>
    <ligand>
        <name>Zn(2+)</name>
        <dbReference type="ChEBI" id="CHEBI:29105"/>
    </ligand>
</feature>
<keyword evidence="3" id="KW-0456">Lyase</keyword>
<accession>A0A378KAU7</accession>
<evidence type="ECO:0000313" key="3">
    <source>
        <dbReference type="EMBL" id="STX81303.1"/>
    </source>
</evidence>
<dbReference type="GO" id="GO:0008270">
    <property type="term" value="F:zinc ion binding"/>
    <property type="evidence" value="ECO:0007669"/>
    <property type="project" value="InterPro"/>
</dbReference>
<feature type="binding site" evidence="2">
    <location>
        <position position="114"/>
    </location>
    <ligand>
        <name>Zn(2+)</name>
        <dbReference type="ChEBI" id="CHEBI:29105"/>
    </ligand>
</feature>
<dbReference type="Pfam" id="PF00484">
    <property type="entry name" value="Pro_CA"/>
    <property type="match status" value="1"/>
</dbReference>
<name>A0A378KAU7_9GAMM</name>
<dbReference type="GO" id="GO:0004089">
    <property type="term" value="F:carbonate dehydratase activity"/>
    <property type="evidence" value="ECO:0007669"/>
    <property type="project" value="UniProtKB-EC"/>
</dbReference>
<feature type="binding site" evidence="2">
    <location>
        <position position="58"/>
    </location>
    <ligand>
        <name>Zn(2+)</name>
        <dbReference type="ChEBI" id="CHEBI:29105"/>
    </ligand>
</feature>
<dbReference type="Proteomes" id="UP000254794">
    <property type="component" value="Unassembled WGS sequence"/>
</dbReference>
<organism evidence="3 4">
    <name type="scientific">Legionella busanensis</name>
    <dbReference type="NCBI Taxonomy" id="190655"/>
    <lineage>
        <taxon>Bacteria</taxon>
        <taxon>Pseudomonadati</taxon>
        <taxon>Pseudomonadota</taxon>
        <taxon>Gammaproteobacteria</taxon>
        <taxon>Legionellales</taxon>
        <taxon>Legionellaceae</taxon>
        <taxon>Legionella</taxon>
    </lineage>
</organism>
<keyword evidence="2" id="KW-0862">Zinc</keyword>
<dbReference type="NCBIfam" id="NF011765">
    <property type="entry name" value="PRK15219.1"/>
    <property type="match status" value="1"/>
</dbReference>